<keyword evidence="1" id="KW-0812">Transmembrane</keyword>
<dbReference type="InterPro" id="IPR019402">
    <property type="entry name" value="CWH43_N"/>
</dbReference>
<evidence type="ECO:0000259" key="2">
    <source>
        <dbReference type="Pfam" id="PF10277"/>
    </source>
</evidence>
<dbReference type="Proteomes" id="UP000800094">
    <property type="component" value="Unassembled WGS sequence"/>
</dbReference>
<keyword evidence="4" id="KW-1185">Reference proteome</keyword>
<feature type="domain" description="CWH43-like N-terminal" evidence="2">
    <location>
        <begin position="16"/>
        <end position="225"/>
    </location>
</feature>
<feature type="transmembrane region" description="Helical" evidence="1">
    <location>
        <begin position="16"/>
        <end position="40"/>
    </location>
</feature>
<evidence type="ECO:0000256" key="1">
    <source>
        <dbReference type="SAM" id="Phobius"/>
    </source>
</evidence>
<evidence type="ECO:0000313" key="3">
    <source>
        <dbReference type="EMBL" id="KAF2240680.1"/>
    </source>
</evidence>
<keyword evidence="1" id="KW-0472">Membrane</keyword>
<dbReference type="AlphaFoldDB" id="A0A6A6HTC6"/>
<dbReference type="EMBL" id="ML987216">
    <property type="protein sequence ID" value="KAF2240680.1"/>
    <property type="molecule type" value="Genomic_DNA"/>
</dbReference>
<keyword evidence="1" id="KW-1133">Transmembrane helix</keyword>
<dbReference type="OrthoDB" id="10032492at2759"/>
<feature type="transmembrane region" description="Helical" evidence="1">
    <location>
        <begin position="110"/>
        <end position="129"/>
    </location>
</feature>
<gene>
    <name evidence="3" type="ORF">BU26DRAFT_611539</name>
</gene>
<dbReference type="GeneID" id="54589402"/>
<sequence>MARLHLPSHIIPLHRLWLFPLIAGTSWFLTLAALLLTWIGRGCPRYPGQKNPYVAFISDIAAFQLKPLFLLGGTTTALFFIATLLAVHFARYDPRMYGIDDAAWKMRASVLAMCSGVVAGLGLVLLAVLDTFRFHEEHAVLLLVCCGGLVVSMVGTTVVYWEQAWGASPFRGLRVYCIASALTVFLDFGLGVSFYTLMQLYYWKASGILEWVMAFTGAIYLWAFVGFVSVPEEGIDEAERRALLRGVAR</sequence>
<dbReference type="Pfam" id="PF10277">
    <property type="entry name" value="Frag1"/>
    <property type="match status" value="1"/>
</dbReference>
<proteinExistence type="predicted"/>
<protein>
    <recommendedName>
        <fullName evidence="2">CWH43-like N-terminal domain-containing protein</fullName>
    </recommendedName>
</protein>
<organism evidence="3 4">
    <name type="scientific">Trematosphaeria pertusa</name>
    <dbReference type="NCBI Taxonomy" id="390896"/>
    <lineage>
        <taxon>Eukaryota</taxon>
        <taxon>Fungi</taxon>
        <taxon>Dikarya</taxon>
        <taxon>Ascomycota</taxon>
        <taxon>Pezizomycotina</taxon>
        <taxon>Dothideomycetes</taxon>
        <taxon>Pleosporomycetidae</taxon>
        <taxon>Pleosporales</taxon>
        <taxon>Massarineae</taxon>
        <taxon>Trematosphaeriaceae</taxon>
        <taxon>Trematosphaeria</taxon>
    </lineage>
</organism>
<reference evidence="3" key="1">
    <citation type="journal article" date="2020" name="Stud. Mycol.">
        <title>101 Dothideomycetes genomes: a test case for predicting lifestyles and emergence of pathogens.</title>
        <authorList>
            <person name="Haridas S."/>
            <person name="Albert R."/>
            <person name="Binder M."/>
            <person name="Bloem J."/>
            <person name="Labutti K."/>
            <person name="Salamov A."/>
            <person name="Andreopoulos B."/>
            <person name="Baker S."/>
            <person name="Barry K."/>
            <person name="Bills G."/>
            <person name="Bluhm B."/>
            <person name="Cannon C."/>
            <person name="Castanera R."/>
            <person name="Culley D."/>
            <person name="Daum C."/>
            <person name="Ezra D."/>
            <person name="Gonzalez J."/>
            <person name="Henrissat B."/>
            <person name="Kuo A."/>
            <person name="Liang C."/>
            <person name="Lipzen A."/>
            <person name="Lutzoni F."/>
            <person name="Magnuson J."/>
            <person name="Mondo S."/>
            <person name="Nolan M."/>
            <person name="Ohm R."/>
            <person name="Pangilinan J."/>
            <person name="Park H.-J."/>
            <person name="Ramirez L."/>
            <person name="Alfaro M."/>
            <person name="Sun H."/>
            <person name="Tritt A."/>
            <person name="Yoshinaga Y."/>
            <person name="Zwiers L.-H."/>
            <person name="Turgeon B."/>
            <person name="Goodwin S."/>
            <person name="Spatafora J."/>
            <person name="Crous P."/>
            <person name="Grigoriev I."/>
        </authorList>
    </citation>
    <scope>NUCLEOTIDE SEQUENCE</scope>
    <source>
        <strain evidence="3">CBS 122368</strain>
    </source>
</reference>
<feature type="transmembrane region" description="Helical" evidence="1">
    <location>
        <begin position="173"/>
        <end position="196"/>
    </location>
</feature>
<name>A0A6A6HTC6_9PLEO</name>
<feature type="transmembrane region" description="Helical" evidence="1">
    <location>
        <begin position="141"/>
        <end position="161"/>
    </location>
</feature>
<feature type="transmembrane region" description="Helical" evidence="1">
    <location>
        <begin position="208"/>
        <end position="230"/>
    </location>
</feature>
<feature type="transmembrane region" description="Helical" evidence="1">
    <location>
        <begin position="68"/>
        <end position="90"/>
    </location>
</feature>
<accession>A0A6A6HTC6</accession>
<evidence type="ECO:0000313" key="4">
    <source>
        <dbReference type="Proteomes" id="UP000800094"/>
    </source>
</evidence>
<dbReference type="RefSeq" id="XP_033675684.1">
    <property type="nucleotide sequence ID" value="XM_033836072.1"/>
</dbReference>